<keyword evidence="7 17" id="KW-0812">Transmembrane</keyword>
<feature type="non-terminal residue" evidence="18">
    <location>
        <position position="148"/>
    </location>
</feature>
<evidence type="ECO:0000256" key="10">
    <source>
        <dbReference type="ARBA" id="ARBA00022989"/>
    </source>
</evidence>
<evidence type="ECO:0000256" key="13">
    <source>
        <dbReference type="ARBA" id="ARBA00023136"/>
    </source>
</evidence>
<dbReference type="SUPFAM" id="SSF161084">
    <property type="entry name" value="MAPEG domain-like"/>
    <property type="match status" value="1"/>
</dbReference>
<comment type="catalytic activity">
    <reaction evidence="16">
        <text>RX + glutathione = an S-substituted glutathione + a halide anion + H(+)</text>
        <dbReference type="Rhea" id="RHEA:16437"/>
        <dbReference type="ChEBI" id="CHEBI:15378"/>
        <dbReference type="ChEBI" id="CHEBI:16042"/>
        <dbReference type="ChEBI" id="CHEBI:17792"/>
        <dbReference type="ChEBI" id="CHEBI:57925"/>
        <dbReference type="ChEBI" id="CHEBI:90779"/>
        <dbReference type="EC" id="2.5.1.18"/>
    </reaction>
    <physiologicalReaction direction="left-to-right" evidence="16">
        <dbReference type="Rhea" id="RHEA:16438"/>
    </physiologicalReaction>
</comment>
<evidence type="ECO:0000256" key="9">
    <source>
        <dbReference type="ARBA" id="ARBA00022824"/>
    </source>
</evidence>
<dbReference type="InterPro" id="IPR001129">
    <property type="entry name" value="Membr-assoc_MAPEG"/>
</dbReference>
<reference evidence="18" key="1">
    <citation type="journal article" date="2010" name="Science">
        <title>Plasticity of animal genome architecture unmasked by rapid evolution of a pelagic tunicate.</title>
        <authorList>
            <person name="Denoeud F."/>
            <person name="Henriet S."/>
            <person name="Mungpakdee S."/>
            <person name="Aury J.M."/>
            <person name="Da Silva C."/>
            <person name="Brinkmann H."/>
            <person name="Mikhaleva J."/>
            <person name="Olsen L.C."/>
            <person name="Jubin C."/>
            <person name="Canestro C."/>
            <person name="Bouquet J.M."/>
            <person name="Danks G."/>
            <person name="Poulain J."/>
            <person name="Campsteijn C."/>
            <person name="Adamski M."/>
            <person name="Cross I."/>
            <person name="Yadetie F."/>
            <person name="Muffato M."/>
            <person name="Louis A."/>
            <person name="Butcher S."/>
            <person name="Tsagkogeorga G."/>
            <person name="Konrad A."/>
            <person name="Singh S."/>
            <person name="Jensen M.F."/>
            <person name="Cong E.H."/>
            <person name="Eikeseth-Otteraa H."/>
            <person name="Noel B."/>
            <person name="Anthouard V."/>
            <person name="Porcel B.M."/>
            <person name="Kachouri-Lafond R."/>
            <person name="Nishino A."/>
            <person name="Ugolini M."/>
            <person name="Chourrout P."/>
            <person name="Nishida H."/>
            <person name="Aasland R."/>
            <person name="Huzurbazar S."/>
            <person name="Westhof E."/>
            <person name="Delsuc F."/>
            <person name="Lehrach H."/>
            <person name="Reinhardt R."/>
            <person name="Weissenbach J."/>
            <person name="Roy S.W."/>
            <person name="Artiguenave F."/>
            <person name="Postlethwait J.H."/>
            <person name="Manak J.R."/>
            <person name="Thompson E.M."/>
            <person name="Jaillon O."/>
            <person name="Du Pasquier L."/>
            <person name="Boudinot P."/>
            <person name="Liberles D.A."/>
            <person name="Volff J.N."/>
            <person name="Philippe H."/>
            <person name="Lenhard B."/>
            <person name="Roest Crollius H."/>
            <person name="Wincker P."/>
            <person name="Chourrout D."/>
        </authorList>
    </citation>
    <scope>NUCLEOTIDE SEQUENCE [LARGE SCALE GENOMIC DNA]</scope>
</reference>
<evidence type="ECO:0000256" key="17">
    <source>
        <dbReference type="SAM" id="Phobius"/>
    </source>
</evidence>
<evidence type="ECO:0000256" key="6">
    <source>
        <dbReference type="ARBA" id="ARBA00022679"/>
    </source>
</evidence>
<keyword evidence="8" id="KW-1000">Mitochondrion outer membrane</keyword>
<dbReference type="InterPro" id="IPR040162">
    <property type="entry name" value="MGST1-like"/>
</dbReference>
<evidence type="ECO:0000256" key="14">
    <source>
        <dbReference type="ARBA" id="ARBA00038540"/>
    </source>
</evidence>
<dbReference type="Proteomes" id="UP000011014">
    <property type="component" value="Unassembled WGS sequence"/>
</dbReference>
<evidence type="ECO:0000256" key="1">
    <source>
        <dbReference type="ARBA" id="ARBA00003701"/>
    </source>
</evidence>
<evidence type="ECO:0000256" key="11">
    <source>
        <dbReference type="ARBA" id="ARBA00022990"/>
    </source>
</evidence>
<evidence type="ECO:0000256" key="4">
    <source>
        <dbReference type="ARBA" id="ARBA00010459"/>
    </source>
</evidence>
<evidence type="ECO:0000256" key="2">
    <source>
        <dbReference type="ARBA" id="ARBA00004294"/>
    </source>
</evidence>
<dbReference type="GO" id="GO:0004364">
    <property type="term" value="F:glutathione transferase activity"/>
    <property type="evidence" value="ECO:0007669"/>
    <property type="project" value="UniProtKB-EC"/>
</dbReference>
<accession>E4YU56</accession>
<evidence type="ECO:0000256" key="7">
    <source>
        <dbReference type="ARBA" id="ARBA00022692"/>
    </source>
</evidence>
<keyword evidence="10 17" id="KW-1133">Transmembrane helix</keyword>
<name>E4YU56_OIKDI</name>
<evidence type="ECO:0000313" key="18">
    <source>
        <dbReference type="EMBL" id="CBY38995.1"/>
    </source>
</evidence>
<keyword evidence="11" id="KW-0007">Acetylation</keyword>
<feature type="transmembrane region" description="Helical" evidence="17">
    <location>
        <begin position="108"/>
        <end position="128"/>
    </location>
</feature>
<keyword evidence="9" id="KW-0256">Endoplasmic reticulum</keyword>
<evidence type="ECO:0000256" key="8">
    <source>
        <dbReference type="ARBA" id="ARBA00022787"/>
    </source>
</evidence>
<evidence type="ECO:0000256" key="15">
    <source>
        <dbReference type="ARBA" id="ARBA00039397"/>
    </source>
</evidence>
<dbReference type="PANTHER" id="PTHR10689:SF6">
    <property type="entry name" value="MICROSOMAL GLUTATHIONE S-TRANSFERASE 1"/>
    <property type="match status" value="1"/>
</dbReference>
<comment type="function">
    <text evidence="1">Conjugation of reduced glutathione to a wide number of exogenous and endogenous hydrophobic electrophiles.</text>
</comment>
<dbReference type="EC" id="2.5.1.18" evidence="5"/>
<feature type="transmembrane region" description="Helical" evidence="17">
    <location>
        <begin position="83"/>
        <end position="102"/>
    </location>
</feature>
<comment type="subcellular location">
    <subcellularLocation>
        <location evidence="3">Endoplasmic reticulum membrane</location>
        <topology evidence="3">Multi-pass membrane protein</topology>
    </subcellularLocation>
    <subcellularLocation>
        <location evidence="2">Mitochondrion outer membrane</location>
    </subcellularLocation>
</comment>
<evidence type="ECO:0000256" key="5">
    <source>
        <dbReference type="ARBA" id="ARBA00012452"/>
    </source>
</evidence>
<comment type="subunit">
    <text evidence="14">Homotrimer; The trimer binds only one molecule of glutathione.</text>
</comment>
<comment type="similarity">
    <text evidence="4">Belongs to the MAPEG family.</text>
</comment>
<evidence type="ECO:0000256" key="12">
    <source>
        <dbReference type="ARBA" id="ARBA00023128"/>
    </source>
</evidence>
<dbReference type="InterPro" id="IPR023352">
    <property type="entry name" value="MAPEG-like_dom_sf"/>
</dbReference>
<evidence type="ECO:0000256" key="3">
    <source>
        <dbReference type="ARBA" id="ARBA00004477"/>
    </source>
</evidence>
<dbReference type="GO" id="GO:0005741">
    <property type="term" value="C:mitochondrial outer membrane"/>
    <property type="evidence" value="ECO:0007669"/>
    <property type="project" value="UniProtKB-SubCell"/>
</dbReference>
<dbReference type="PANTHER" id="PTHR10689">
    <property type="entry name" value="MICROSOMAL GLUTATHIONE S-TRANSFERASE 1"/>
    <property type="match status" value="1"/>
</dbReference>
<dbReference type="Gene3D" id="1.20.120.550">
    <property type="entry name" value="Membrane associated eicosanoid/glutathione metabolism-like domain"/>
    <property type="match status" value="1"/>
</dbReference>
<dbReference type="GO" id="GO:0005789">
    <property type="term" value="C:endoplasmic reticulum membrane"/>
    <property type="evidence" value="ECO:0007669"/>
    <property type="project" value="UniProtKB-SubCell"/>
</dbReference>
<evidence type="ECO:0000256" key="16">
    <source>
        <dbReference type="ARBA" id="ARBA00049385"/>
    </source>
</evidence>
<protein>
    <recommendedName>
        <fullName evidence="15">Microsomal glutathione S-transferase 1</fullName>
        <ecNumber evidence="5">2.5.1.18</ecNumber>
    </recommendedName>
</protein>
<feature type="transmembrane region" description="Helical" evidence="17">
    <location>
        <begin position="14"/>
        <end position="33"/>
    </location>
</feature>
<proteinExistence type="inferred from homology"/>
<keyword evidence="12" id="KW-0496">Mitochondrion</keyword>
<gene>
    <name evidence="18" type="ORF">GSOID_T00019533001</name>
</gene>
<dbReference type="Pfam" id="PF01124">
    <property type="entry name" value="MAPEG"/>
    <property type="match status" value="1"/>
</dbReference>
<dbReference type="EMBL" id="FN655393">
    <property type="protein sequence ID" value="CBY38995.1"/>
    <property type="molecule type" value="Genomic_DNA"/>
</dbReference>
<dbReference type="AlphaFoldDB" id="E4YU56"/>
<organism evidence="18">
    <name type="scientific">Oikopleura dioica</name>
    <name type="common">Tunicate</name>
    <dbReference type="NCBI Taxonomy" id="34765"/>
    <lineage>
        <taxon>Eukaryota</taxon>
        <taxon>Metazoa</taxon>
        <taxon>Chordata</taxon>
        <taxon>Tunicata</taxon>
        <taxon>Appendicularia</taxon>
        <taxon>Copelata</taxon>
        <taxon>Oikopleuridae</taxon>
        <taxon>Oikopleura</taxon>
    </lineage>
</organism>
<keyword evidence="6" id="KW-0808">Transferase</keyword>
<keyword evidence="13 17" id="KW-0472">Membrane</keyword>
<sequence length="148" mass="16892">MMIWFRMEEAFNTLGFYVPILAFKILIMSPITSSARYREGSLRSPEDAKFRLGTTEAAKVKLALEDNSEVERIRRAHRNDLEAVVNFILVMIFFIVSGAEATTVKKTMLMYTGILVFNVLHLRSTLVARCLHTLFYIKATPQPSRALC</sequence>